<dbReference type="GO" id="GO:0004040">
    <property type="term" value="F:amidase activity"/>
    <property type="evidence" value="ECO:0007669"/>
    <property type="project" value="UniProtKB-EC"/>
</dbReference>
<accession>A0A5M9MT81</accession>
<feature type="transmembrane region" description="Helical" evidence="11">
    <location>
        <begin position="36"/>
        <end position="58"/>
    </location>
</feature>
<feature type="region of interest" description="Disordered" evidence="10">
    <location>
        <begin position="96"/>
        <end position="139"/>
    </location>
</feature>
<comment type="similarity">
    <text evidence="3">Belongs to the amidase family.</text>
</comment>
<evidence type="ECO:0000259" key="12">
    <source>
        <dbReference type="Pfam" id="PF01425"/>
    </source>
</evidence>
<reference evidence="15 16" key="1">
    <citation type="submission" date="2019-08" db="EMBL/GenBank/DDBJ databases">
        <title>The genome sequence of a newly discovered highly antifungal drug resistant Aspergillus species, Aspergillus tanneri NIH 1004.</title>
        <authorList>
            <person name="Mounaud S."/>
            <person name="Singh I."/>
            <person name="Joardar V."/>
            <person name="Pakala S."/>
            <person name="Pakala S."/>
            <person name="Venepally P."/>
            <person name="Chung J.K."/>
            <person name="Losada L."/>
            <person name="Nierman W.C."/>
        </authorList>
    </citation>
    <scope>NUCLEOTIDE SEQUENCE [LARGE SCALE GENOMIC DNA]</scope>
    <source>
        <strain evidence="15 16">NIH1004</strain>
    </source>
</reference>
<evidence type="ECO:0000256" key="2">
    <source>
        <dbReference type="ARBA" id="ARBA00004141"/>
    </source>
</evidence>
<comment type="caution">
    <text evidence="15">The sequence shown here is derived from an EMBL/GenBank/DDBJ whole genome shotgun (WGS) entry which is preliminary data.</text>
</comment>
<dbReference type="Gene3D" id="1.20.1510.10">
    <property type="entry name" value="Cation efflux protein transmembrane domain"/>
    <property type="match status" value="1"/>
</dbReference>
<evidence type="ECO:0000256" key="3">
    <source>
        <dbReference type="ARBA" id="ARBA00009199"/>
    </source>
</evidence>
<dbReference type="GO" id="GO:0008324">
    <property type="term" value="F:monoatomic cation transmembrane transporter activity"/>
    <property type="evidence" value="ECO:0007669"/>
    <property type="project" value="InterPro"/>
</dbReference>
<feature type="domain" description="Cation efflux protein cytoplasmic" evidence="14">
    <location>
        <begin position="215"/>
        <end position="288"/>
    </location>
</feature>
<evidence type="ECO:0000259" key="14">
    <source>
        <dbReference type="Pfam" id="PF16916"/>
    </source>
</evidence>
<dbReference type="SUPFAM" id="SSF75304">
    <property type="entry name" value="Amidase signature (AS) enzymes"/>
    <property type="match status" value="1"/>
</dbReference>
<evidence type="ECO:0000256" key="5">
    <source>
        <dbReference type="ARBA" id="ARBA00022448"/>
    </source>
</evidence>
<dbReference type="SUPFAM" id="SSF160240">
    <property type="entry name" value="Cation efflux protein cytoplasmic domain-like"/>
    <property type="match status" value="1"/>
</dbReference>
<evidence type="ECO:0000256" key="8">
    <source>
        <dbReference type="ARBA" id="ARBA00022989"/>
    </source>
</evidence>
<dbReference type="GeneID" id="54325471"/>
<dbReference type="InterPro" id="IPR020556">
    <property type="entry name" value="Amidase_CS"/>
</dbReference>
<dbReference type="NCBIfam" id="TIGR01297">
    <property type="entry name" value="CDF"/>
    <property type="match status" value="1"/>
</dbReference>
<dbReference type="GO" id="GO:0098771">
    <property type="term" value="P:inorganic ion homeostasis"/>
    <property type="evidence" value="ECO:0007669"/>
    <property type="project" value="UniProtKB-ARBA"/>
</dbReference>
<dbReference type="PANTHER" id="PTHR46072:SF4">
    <property type="entry name" value="AMIDASE C550.07-RELATED"/>
    <property type="match status" value="1"/>
</dbReference>
<comment type="catalytic activity">
    <reaction evidence="1">
        <text>a monocarboxylic acid amide + H2O = a monocarboxylate + NH4(+)</text>
        <dbReference type="Rhea" id="RHEA:12020"/>
        <dbReference type="ChEBI" id="CHEBI:15377"/>
        <dbReference type="ChEBI" id="CHEBI:28938"/>
        <dbReference type="ChEBI" id="CHEBI:35757"/>
        <dbReference type="ChEBI" id="CHEBI:83628"/>
        <dbReference type="EC" id="3.5.1.4"/>
    </reaction>
</comment>
<feature type="compositionally biased region" description="Basic residues" evidence="10">
    <location>
        <begin position="127"/>
        <end position="139"/>
    </location>
</feature>
<evidence type="ECO:0000256" key="4">
    <source>
        <dbReference type="ARBA" id="ARBA00012922"/>
    </source>
</evidence>
<dbReference type="Pfam" id="PF16916">
    <property type="entry name" value="ZT_dimer"/>
    <property type="match status" value="1"/>
</dbReference>
<dbReference type="EMBL" id="QUQM01000001">
    <property type="protein sequence ID" value="KAA8650088.1"/>
    <property type="molecule type" value="Genomic_DNA"/>
</dbReference>
<keyword evidence="6 11" id="KW-0812">Transmembrane</keyword>
<feature type="domain" description="Amidase" evidence="12">
    <location>
        <begin position="410"/>
        <end position="858"/>
    </location>
</feature>
<proteinExistence type="inferred from homology"/>
<keyword evidence="8 11" id="KW-1133">Transmembrane helix</keyword>
<evidence type="ECO:0000256" key="11">
    <source>
        <dbReference type="SAM" id="Phobius"/>
    </source>
</evidence>
<dbReference type="InterPro" id="IPR002524">
    <property type="entry name" value="Cation_efflux"/>
</dbReference>
<sequence>MLNDLVGFIVALVALKVSETTESPRSLSFGWQRAQLLGAFFNGALLFALGISVFFQSIERFVSLQRVDNPKLMLIMGSIGLGLNIVSAAFIHEHHHQHHHHHSHNHRAPPGLETPNSDNESNYCEHHSHKHQLQSTRAKTHRHDLGMMGVLLHVIGDAINNLGVMAAASVIWQTHYEGRYYADPATSMGIAIMIIISSIPLARRSGLILLESAPTEVDPADVKHDLEKIPGVVSTHELHIWRLNQQKTLASVHIVVSDPSVSHFLKLAKIINECFHAYGIHSATLQPEIAPPREIIMVGKEPEKAQTEEMEVQRGSLERCQNRHLLVVLDFMMSVEGWKLQAQKAQNILQNSIPTQWLLPTDRLPPTTQKNVEDFPRKSGLFNERELAITNMSATALVAEMGTGLLSAEEAVVAFLKRAVLGHQLLNFATEFMAEKAISRARELDEYYKRTGKLVGPLHGVPISVKEHIGFKDRTCNGGYVAWVDNIAQQDALILQYLEKAGAVFHVRTNQPQSLMHLDCSNNITGTTTNPFNRTLTPGGSSGGEGASMGFKCAPLGVGSDIGGSIRAPAAFCGAYGFRPTMRRIPCTGVLAPVLGQESILGVVGPLASQSIEDLELFLRVVADQEPWDVETSLIPAPWKRATSTRNMTVAIMWDDGCVHPHPPVTRGLKHAKKLLQAAGIRVVDWEPYKHAHGWEIVSSLYFPDAAESQRTILAQSGEPIHPLTEWAFNHGSRKSLTIAENWALNAQRDQYRDEYHALMKSRDVDFILSPAYVGVASALGEAQYWNYTAIWNILDQPAAVFPSGLVVDSALDQVDGDYSPKNEVDEREWRKYSPEKYEGAPIGLQLTGKHFKDEETLAAAGLISRIVQGQI</sequence>
<dbReference type="Proteomes" id="UP000324241">
    <property type="component" value="Unassembled WGS sequence"/>
</dbReference>
<dbReference type="EC" id="3.5.1.4" evidence="4"/>
<keyword evidence="5" id="KW-0813">Transport</keyword>
<dbReference type="Gene3D" id="3.90.1300.10">
    <property type="entry name" value="Amidase signature (AS) domain"/>
    <property type="match status" value="1"/>
</dbReference>
<gene>
    <name evidence="15" type="ORF">ATNIH1004_002769</name>
</gene>
<dbReference type="VEuPathDB" id="FungiDB:EYZ11_001290"/>
<dbReference type="Pfam" id="PF01545">
    <property type="entry name" value="Cation_efflux"/>
    <property type="match status" value="1"/>
</dbReference>
<evidence type="ECO:0000256" key="10">
    <source>
        <dbReference type="SAM" id="MobiDB-lite"/>
    </source>
</evidence>
<dbReference type="SUPFAM" id="SSF161111">
    <property type="entry name" value="Cation efflux protein transmembrane domain-like"/>
    <property type="match status" value="1"/>
</dbReference>
<dbReference type="PROSITE" id="PS00571">
    <property type="entry name" value="AMIDASES"/>
    <property type="match status" value="1"/>
</dbReference>
<keyword evidence="7" id="KW-0378">Hydrolase</keyword>
<dbReference type="VEuPathDB" id="FungiDB:EYZ11_001287"/>
<evidence type="ECO:0000256" key="9">
    <source>
        <dbReference type="ARBA" id="ARBA00023136"/>
    </source>
</evidence>
<protein>
    <recommendedName>
        <fullName evidence="4">amidase</fullName>
        <ecNumber evidence="4">3.5.1.4</ecNumber>
    </recommendedName>
</protein>
<evidence type="ECO:0000256" key="1">
    <source>
        <dbReference type="ARBA" id="ARBA00001311"/>
    </source>
</evidence>
<evidence type="ECO:0000259" key="13">
    <source>
        <dbReference type="Pfam" id="PF01545"/>
    </source>
</evidence>
<evidence type="ECO:0000313" key="15">
    <source>
        <dbReference type="EMBL" id="KAA8650088.1"/>
    </source>
</evidence>
<feature type="transmembrane region" description="Helical" evidence="11">
    <location>
        <begin position="70"/>
        <end position="91"/>
    </location>
</feature>
<evidence type="ECO:0000313" key="16">
    <source>
        <dbReference type="Proteomes" id="UP000324241"/>
    </source>
</evidence>
<dbReference type="Pfam" id="PF01425">
    <property type="entry name" value="Amidase"/>
    <property type="match status" value="1"/>
</dbReference>
<feature type="compositionally biased region" description="Basic residues" evidence="10">
    <location>
        <begin position="96"/>
        <end position="107"/>
    </location>
</feature>
<feature type="domain" description="Cation efflux protein transmembrane" evidence="13">
    <location>
        <begin position="1"/>
        <end position="210"/>
    </location>
</feature>
<evidence type="ECO:0000256" key="6">
    <source>
        <dbReference type="ARBA" id="ARBA00022692"/>
    </source>
</evidence>
<keyword evidence="9 11" id="KW-0472">Membrane</keyword>
<organism evidence="15 16">
    <name type="scientific">Aspergillus tanneri</name>
    <dbReference type="NCBI Taxonomy" id="1220188"/>
    <lineage>
        <taxon>Eukaryota</taxon>
        <taxon>Fungi</taxon>
        <taxon>Dikarya</taxon>
        <taxon>Ascomycota</taxon>
        <taxon>Pezizomycotina</taxon>
        <taxon>Eurotiomycetes</taxon>
        <taxon>Eurotiomycetidae</taxon>
        <taxon>Eurotiales</taxon>
        <taxon>Aspergillaceae</taxon>
        <taxon>Aspergillus</taxon>
        <taxon>Aspergillus subgen. Circumdati</taxon>
    </lineage>
</organism>
<dbReference type="InterPro" id="IPR058533">
    <property type="entry name" value="Cation_efflux_TM"/>
</dbReference>
<dbReference type="GO" id="GO:0016020">
    <property type="term" value="C:membrane"/>
    <property type="evidence" value="ECO:0007669"/>
    <property type="project" value="UniProtKB-SubCell"/>
</dbReference>
<comment type="subcellular location">
    <subcellularLocation>
        <location evidence="2">Membrane</location>
        <topology evidence="2">Multi-pass membrane protein</topology>
    </subcellularLocation>
</comment>
<dbReference type="InterPro" id="IPR027469">
    <property type="entry name" value="Cation_efflux_TMD_sf"/>
</dbReference>
<dbReference type="GO" id="GO:0030003">
    <property type="term" value="P:intracellular monoatomic cation homeostasis"/>
    <property type="evidence" value="ECO:0007669"/>
    <property type="project" value="UniProtKB-ARBA"/>
</dbReference>
<feature type="transmembrane region" description="Helical" evidence="11">
    <location>
        <begin position="184"/>
        <end position="202"/>
    </location>
</feature>
<dbReference type="RefSeq" id="XP_033429449.1">
    <property type="nucleotide sequence ID" value="XM_033567454.1"/>
</dbReference>
<dbReference type="PANTHER" id="PTHR46072">
    <property type="entry name" value="AMIDASE-RELATED-RELATED"/>
    <property type="match status" value="1"/>
</dbReference>
<evidence type="ECO:0000256" key="7">
    <source>
        <dbReference type="ARBA" id="ARBA00022801"/>
    </source>
</evidence>
<dbReference type="AlphaFoldDB" id="A0A5M9MT81"/>
<dbReference type="InterPro" id="IPR036928">
    <property type="entry name" value="AS_sf"/>
</dbReference>
<dbReference type="InterPro" id="IPR023631">
    <property type="entry name" value="Amidase_dom"/>
</dbReference>
<dbReference type="InterPro" id="IPR027470">
    <property type="entry name" value="Cation_efflux_CTD"/>
</dbReference>
<dbReference type="InterPro" id="IPR036837">
    <property type="entry name" value="Cation_efflux_CTD_sf"/>
</dbReference>
<name>A0A5M9MT81_9EURO</name>
<dbReference type="OrthoDB" id="6428749at2759"/>
<feature type="transmembrane region" description="Helical" evidence="11">
    <location>
        <begin position="150"/>
        <end position="172"/>
    </location>
</feature>
<dbReference type="VEuPathDB" id="FungiDB:EYZ11_000363"/>